<dbReference type="InterPro" id="IPR036661">
    <property type="entry name" value="Luciferase-like_sf"/>
</dbReference>
<dbReference type="InterPro" id="IPR050172">
    <property type="entry name" value="SsuD_RutA_monooxygenase"/>
</dbReference>
<dbReference type="AlphaFoldDB" id="A0A6N7Z8Q7"/>
<evidence type="ECO:0000256" key="2">
    <source>
        <dbReference type="ARBA" id="ARBA00022643"/>
    </source>
</evidence>
<keyword evidence="7" id="KW-1185">Reference proteome</keyword>
<keyword evidence="3" id="KW-0560">Oxidoreductase</keyword>
<accession>A0A6N7Z8Q7</accession>
<dbReference type="NCBIfam" id="TIGR03560">
    <property type="entry name" value="F420_Rv1855c"/>
    <property type="match status" value="1"/>
</dbReference>
<name>A0A6N7Z8Q7_9PSEU</name>
<comment type="caution">
    <text evidence="6">The sequence shown here is derived from an EMBL/GenBank/DDBJ whole genome shotgun (WGS) entry which is preliminary data.</text>
</comment>
<dbReference type="Gene3D" id="3.20.20.30">
    <property type="entry name" value="Luciferase-like domain"/>
    <property type="match status" value="1"/>
</dbReference>
<dbReference type="SUPFAM" id="SSF51679">
    <property type="entry name" value="Bacterial luciferase-like"/>
    <property type="match status" value="1"/>
</dbReference>
<dbReference type="RefSeq" id="WP_154760122.1">
    <property type="nucleotide sequence ID" value="NZ_WMBA01000058.1"/>
</dbReference>
<proteinExistence type="predicted"/>
<protein>
    <submittedName>
        <fullName evidence="6">TIGR03560 family F420-dependent LLM class oxidoreductase</fullName>
    </submittedName>
</protein>
<dbReference type="OrthoDB" id="4029802at2"/>
<keyword evidence="1" id="KW-0285">Flavoprotein</keyword>
<dbReference type="Pfam" id="PF00296">
    <property type="entry name" value="Bac_luciferase"/>
    <property type="match status" value="1"/>
</dbReference>
<dbReference type="InterPro" id="IPR011251">
    <property type="entry name" value="Luciferase-like_dom"/>
</dbReference>
<dbReference type="GO" id="GO:0008726">
    <property type="term" value="F:alkanesulfonate monooxygenase activity"/>
    <property type="evidence" value="ECO:0007669"/>
    <property type="project" value="TreeGrafter"/>
</dbReference>
<dbReference type="GO" id="GO:0046306">
    <property type="term" value="P:alkanesulfonate catabolic process"/>
    <property type="evidence" value="ECO:0007669"/>
    <property type="project" value="TreeGrafter"/>
</dbReference>
<feature type="domain" description="Luciferase-like" evidence="5">
    <location>
        <begin position="1"/>
        <end position="243"/>
    </location>
</feature>
<dbReference type="PANTHER" id="PTHR42847:SF8">
    <property type="entry name" value="CONSERVED PROTEIN"/>
    <property type="match status" value="1"/>
</dbReference>
<keyword evidence="4" id="KW-0503">Monooxygenase</keyword>
<evidence type="ECO:0000313" key="6">
    <source>
        <dbReference type="EMBL" id="MTD58020.1"/>
    </source>
</evidence>
<evidence type="ECO:0000313" key="7">
    <source>
        <dbReference type="Proteomes" id="UP000440096"/>
    </source>
</evidence>
<sequence length="290" mass="31416">MELGLHISNFTFGGPNTELAPTLASVVRKAEDVGFAKVTVMDHLWQINQVGNKNMDMLEAYTTLGYLAAHTSKVELFTLVTGVTYRAPGLLAKAVTTLDVLSGGRAWLGVGAAWNEEEAIGLGLDFAPTAERFARLEEALQICQQMFSGEVAPYRGEQYQLAETLNLPLPINRPRIMVGGSGEKKTLRLVAKYADACNLFGDAKTVAHKLTVLRDHCAAVGRDYDTILRTSSIHFDVGSDGEKSGQLLENLRQLHDAGIQVVHGSTPIAGDVAALDVIGRDIIPEISRWT</sequence>
<evidence type="ECO:0000259" key="5">
    <source>
        <dbReference type="Pfam" id="PF00296"/>
    </source>
</evidence>
<dbReference type="Proteomes" id="UP000440096">
    <property type="component" value="Unassembled WGS sequence"/>
</dbReference>
<dbReference type="EMBL" id="WMBA01000058">
    <property type="protein sequence ID" value="MTD58020.1"/>
    <property type="molecule type" value="Genomic_DNA"/>
</dbReference>
<gene>
    <name evidence="6" type="ORF">GKO32_29170</name>
</gene>
<dbReference type="PANTHER" id="PTHR42847">
    <property type="entry name" value="ALKANESULFONATE MONOOXYGENASE"/>
    <property type="match status" value="1"/>
</dbReference>
<dbReference type="InterPro" id="IPR019952">
    <property type="entry name" value="F420_OxRdatse_Rv1855c_pred"/>
</dbReference>
<evidence type="ECO:0000256" key="3">
    <source>
        <dbReference type="ARBA" id="ARBA00023002"/>
    </source>
</evidence>
<keyword evidence="2" id="KW-0288">FMN</keyword>
<reference evidence="6 7" key="1">
    <citation type="submission" date="2019-11" db="EMBL/GenBank/DDBJ databases">
        <title>Draft genome of Amycolatopsis RM579.</title>
        <authorList>
            <person name="Duangmal K."/>
            <person name="Mingma R."/>
        </authorList>
    </citation>
    <scope>NUCLEOTIDE SEQUENCE [LARGE SCALE GENOMIC DNA]</scope>
    <source>
        <strain evidence="6 7">RM579</strain>
    </source>
</reference>
<organism evidence="6 7">
    <name type="scientific">Amycolatopsis pithecellobii</name>
    <dbReference type="NCBI Taxonomy" id="664692"/>
    <lineage>
        <taxon>Bacteria</taxon>
        <taxon>Bacillati</taxon>
        <taxon>Actinomycetota</taxon>
        <taxon>Actinomycetes</taxon>
        <taxon>Pseudonocardiales</taxon>
        <taxon>Pseudonocardiaceae</taxon>
        <taxon>Amycolatopsis</taxon>
    </lineage>
</organism>
<evidence type="ECO:0000256" key="4">
    <source>
        <dbReference type="ARBA" id="ARBA00023033"/>
    </source>
</evidence>
<evidence type="ECO:0000256" key="1">
    <source>
        <dbReference type="ARBA" id="ARBA00022630"/>
    </source>
</evidence>